<proteinExistence type="predicted"/>
<dbReference type="EMBL" id="JAPFFF010000001">
    <property type="protein sequence ID" value="KAK8898204.1"/>
    <property type="molecule type" value="Genomic_DNA"/>
</dbReference>
<evidence type="ECO:0000313" key="2">
    <source>
        <dbReference type="EMBL" id="KAK8898204.1"/>
    </source>
</evidence>
<feature type="region of interest" description="Disordered" evidence="1">
    <location>
        <begin position="553"/>
        <end position="579"/>
    </location>
</feature>
<keyword evidence="3" id="KW-1185">Reference proteome</keyword>
<feature type="compositionally biased region" description="Basic and acidic residues" evidence="1">
    <location>
        <begin position="428"/>
        <end position="441"/>
    </location>
</feature>
<evidence type="ECO:0000313" key="3">
    <source>
        <dbReference type="Proteomes" id="UP001470230"/>
    </source>
</evidence>
<name>A0ABR2L4E5_9EUKA</name>
<gene>
    <name evidence="2" type="ORF">M9Y10_000479</name>
</gene>
<reference evidence="2 3" key="1">
    <citation type="submission" date="2024-04" db="EMBL/GenBank/DDBJ databases">
        <title>Tritrichomonas musculus Genome.</title>
        <authorList>
            <person name="Alves-Ferreira E."/>
            <person name="Grigg M."/>
            <person name="Lorenzi H."/>
            <person name="Galac M."/>
        </authorList>
    </citation>
    <scope>NUCLEOTIDE SEQUENCE [LARGE SCALE GENOMIC DNA]</scope>
    <source>
        <strain evidence="2 3">EAF2021</strain>
    </source>
</reference>
<protein>
    <submittedName>
        <fullName evidence="2">Uncharacterized protein</fullName>
    </submittedName>
</protein>
<sequence length="579" mass="67583">MTFLQFKDADGLRAFSSLNMPNTFRFTIGSHNYYMPSILADFLSPAVAEMHLVDPTLNYFLISDVSDDNLYFESFMLLASGREIEITPENCVFMEIVGSKLMNEEIVKVASEFATNISPITTENAVSRLNQKNSLGIIPIIEIKFISENFWVIDPTNLFQIEVKDFQLILSHPELKILNEDWLFQLILRLNTEKGQSYRILLSYVSFQDLSIESIQNFFERSKNIQIDDFILRSVQEKLTSANKNDQQHSTHITANQSEINYVYQKSRNQQNSFNSDFFKEYHLNHGQQTFDYISSLFDNSQSSTPDSSIYNFNNKFNPFEPKPPKPFPDYFWRMNSKNKNEKEDEKNDETKRKRLIDDEMFPFLNYPVEIRHTDKSEQIPIHFTNTDNFAFSSSSSDDENNEKTGKSLLEKVADQVFNTSQKIFDNQTERKEEEDKEKNSQSEQTGFFSSLRNGFWNIFTPVDQKEPENIIPREEELKTFDPESIFQNQNEAERNRSSGWPTPPPSDRRRHIHNEQQHNDNNIEHGNRAAAIAIHDNDNDNNRIHVNVENNVNVNHHSDKKSDDDDLDGYAGFEKEQY</sequence>
<evidence type="ECO:0000256" key="1">
    <source>
        <dbReference type="SAM" id="MobiDB-lite"/>
    </source>
</evidence>
<organism evidence="2 3">
    <name type="scientific">Tritrichomonas musculus</name>
    <dbReference type="NCBI Taxonomy" id="1915356"/>
    <lineage>
        <taxon>Eukaryota</taxon>
        <taxon>Metamonada</taxon>
        <taxon>Parabasalia</taxon>
        <taxon>Tritrichomonadida</taxon>
        <taxon>Tritrichomonadidae</taxon>
        <taxon>Tritrichomonas</taxon>
    </lineage>
</organism>
<feature type="region of interest" description="Disordered" evidence="1">
    <location>
        <begin position="420"/>
        <end position="448"/>
    </location>
</feature>
<feature type="region of interest" description="Disordered" evidence="1">
    <location>
        <begin position="489"/>
        <end position="513"/>
    </location>
</feature>
<dbReference type="Proteomes" id="UP001470230">
    <property type="component" value="Unassembled WGS sequence"/>
</dbReference>
<accession>A0ABR2L4E5</accession>
<comment type="caution">
    <text evidence="2">The sequence shown here is derived from an EMBL/GenBank/DDBJ whole genome shotgun (WGS) entry which is preliminary data.</text>
</comment>